<keyword evidence="5" id="KW-0206">Cytoskeleton</keyword>
<keyword evidence="8" id="KW-0282">Flagellum</keyword>
<comment type="similarity">
    <text evidence="2">Belongs to the CFAP300 family.</text>
</comment>
<dbReference type="Pfam" id="PF14926">
    <property type="entry name" value="CFAP300"/>
    <property type="match status" value="1"/>
</dbReference>
<organism evidence="8 9">
    <name type="scientific">Paratrimastix pyriformis</name>
    <dbReference type="NCBI Taxonomy" id="342808"/>
    <lineage>
        <taxon>Eukaryota</taxon>
        <taxon>Metamonada</taxon>
        <taxon>Preaxostyla</taxon>
        <taxon>Paratrimastigidae</taxon>
        <taxon>Paratrimastix</taxon>
    </lineage>
</organism>
<protein>
    <recommendedName>
        <fullName evidence="3">Cilia- and flagella-associated protein 300</fullName>
    </recommendedName>
</protein>
<reference evidence="8" key="1">
    <citation type="journal article" date="2022" name="bioRxiv">
        <title>Genomics of Preaxostyla Flagellates Illuminates Evolutionary Transitions and the Path Towards Mitochondrial Loss.</title>
        <authorList>
            <person name="Novak L.V.F."/>
            <person name="Treitli S.C."/>
            <person name="Pyrih J."/>
            <person name="Halakuc P."/>
            <person name="Pipaliya S.V."/>
            <person name="Vacek V."/>
            <person name="Brzon O."/>
            <person name="Soukal P."/>
            <person name="Eme L."/>
            <person name="Dacks J.B."/>
            <person name="Karnkowska A."/>
            <person name="Elias M."/>
            <person name="Hampl V."/>
        </authorList>
    </citation>
    <scope>NUCLEOTIDE SEQUENCE</scope>
    <source>
        <strain evidence="8">RCP-MX</strain>
    </source>
</reference>
<dbReference type="InterPro" id="IPR029416">
    <property type="entry name" value="CFAP300"/>
</dbReference>
<keyword evidence="6" id="KW-0966">Cell projection</keyword>
<comment type="caution">
    <text evidence="8">The sequence shown here is derived from an EMBL/GenBank/DDBJ whole genome shotgun (WGS) entry which is preliminary data.</text>
</comment>
<accession>A0ABQ8U5C2</accession>
<evidence type="ECO:0000313" key="8">
    <source>
        <dbReference type="EMBL" id="KAJ4454558.1"/>
    </source>
</evidence>
<comment type="subcellular location">
    <subcellularLocation>
        <location evidence="1">Cytoplasm</location>
        <location evidence="1">Cytoskeleton</location>
        <location evidence="1">Cilium axoneme</location>
    </subcellularLocation>
</comment>
<evidence type="ECO:0000256" key="2">
    <source>
        <dbReference type="ARBA" id="ARBA00009205"/>
    </source>
</evidence>
<dbReference type="EMBL" id="JAPMOS010000148">
    <property type="protein sequence ID" value="KAJ4454558.1"/>
    <property type="molecule type" value="Genomic_DNA"/>
</dbReference>
<keyword evidence="8" id="KW-0969">Cilium</keyword>
<sequence length="330" mass="37027">MQTAPVKPPLPTSKYAFSLVETAFSFLKAPENQTLLLKWGLSDFRLRKYSFDQPFLLHEADHPVGEFLLDLFNSPDVRRTFDVMRHDGSWTTLAEQPAAAAVELERLKATCTSLDLFDRLEQNGIVRDNGQIVKCFPQTTPDFDFSDRLQEVLGWIDSEQWSLFSPEERSELLFHLLSRLVFGGGLCQYEDCVYPYLTAARTLYRDLVCVQRGPPGGPPIQVRSLAFQIHAVHAGDSQPFPLFPHSLLCYRPRRDLPKAIVPPPPPATPSDATAPAQTAPVAASPSPPQLPFPLSTACSCTGAVRSFCYMVVDPMYRTVILAYFPYRPMF</sequence>
<dbReference type="PANTHER" id="PTHR31078:SF1">
    <property type="entry name" value="CILIA- AND FLAGELLA-ASSOCIATED PROTEIN 300"/>
    <property type="match status" value="1"/>
</dbReference>
<dbReference type="Proteomes" id="UP001141327">
    <property type="component" value="Unassembled WGS sequence"/>
</dbReference>
<name>A0ABQ8U5C2_9EUKA</name>
<evidence type="ECO:0000313" key="9">
    <source>
        <dbReference type="Proteomes" id="UP001141327"/>
    </source>
</evidence>
<dbReference type="PANTHER" id="PTHR31078">
    <property type="entry name" value="CILIA- AND FLAGELLA-ASSOCIATED PROTEIN 300"/>
    <property type="match status" value="1"/>
</dbReference>
<evidence type="ECO:0000256" key="1">
    <source>
        <dbReference type="ARBA" id="ARBA00004430"/>
    </source>
</evidence>
<feature type="region of interest" description="Disordered" evidence="7">
    <location>
        <begin position="260"/>
        <end position="287"/>
    </location>
</feature>
<feature type="compositionally biased region" description="Low complexity" evidence="7">
    <location>
        <begin position="269"/>
        <end position="284"/>
    </location>
</feature>
<proteinExistence type="inferred from homology"/>
<keyword evidence="9" id="KW-1185">Reference proteome</keyword>
<evidence type="ECO:0000256" key="6">
    <source>
        <dbReference type="ARBA" id="ARBA00023273"/>
    </source>
</evidence>
<evidence type="ECO:0000256" key="5">
    <source>
        <dbReference type="ARBA" id="ARBA00023212"/>
    </source>
</evidence>
<keyword evidence="4" id="KW-0963">Cytoplasm</keyword>
<gene>
    <name evidence="8" type="ORF">PAPYR_10713</name>
</gene>
<evidence type="ECO:0000256" key="3">
    <source>
        <dbReference type="ARBA" id="ARBA00022174"/>
    </source>
</evidence>
<evidence type="ECO:0000256" key="4">
    <source>
        <dbReference type="ARBA" id="ARBA00022490"/>
    </source>
</evidence>
<evidence type="ECO:0000256" key="7">
    <source>
        <dbReference type="SAM" id="MobiDB-lite"/>
    </source>
</evidence>